<proteinExistence type="predicted"/>
<comment type="caution">
    <text evidence="1">The sequence shown here is derived from an EMBL/GenBank/DDBJ whole genome shotgun (WGS) entry which is preliminary data.</text>
</comment>
<dbReference type="RefSeq" id="WP_224974502.1">
    <property type="nucleotide sequence ID" value="NZ_JAYJJU010000031.1"/>
</dbReference>
<sequence>MRVNNVHSRVFAVDSLEQVGALIDSLATADDRLWPHETWPILRFDRPLGVGAKGRHGKIRYDVVEYQPARRLRCAFTNPTGLHGYHEWAARPVPGGYELRHSLIANTRGWLLLSWPLMWRPLHDALLEDALDKAAGHLGMRAARTRWSGYVQALRRAAKVRRRPRVSV</sequence>
<keyword evidence="2" id="KW-1185">Reference proteome</keyword>
<gene>
    <name evidence="1" type="ORF">KV113_22935</name>
</gene>
<protein>
    <submittedName>
        <fullName evidence="1">SRPBCC family protein</fullName>
    </submittedName>
</protein>
<name>A0ABU5Y3Y5_9MYCO</name>
<organism evidence="1 2">
    <name type="scientific">[Mycobacterium] nativiensis</name>
    <dbReference type="NCBI Taxonomy" id="2855503"/>
    <lineage>
        <taxon>Bacteria</taxon>
        <taxon>Bacillati</taxon>
        <taxon>Actinomycetota</taxon>
        <taxon>Actinomycetes</taxon>
        <taxon>Mycobacteriales</taxon>
        <taxon>Mycobacteriaceae</taxon>
        <taxon>Mycolicibacter</taxon>
    </lineage>
</organism>
<accession>A0ABU5Y3Y5</accession>
<reference evidence="1 2" key="1">
    <citation type="submission" date="2023-12" db="EMBL/GenBank/DDBJ databases">
        <title>Description of new species of Mycobacterium terrae complex isolated from sewage at the Sao Paulo Zoological Park Foundation in Brazil.</title>
        <authorList>
            <person name="Romagnoli C.L."/>
            <person name="Conceicao E.C."/>
            <person name="Machado E."/>
            <person name="Barreto L.B.P.F."/>
            <person name="Sharma A."/>
            <person name="Silva N.M."/>
            <person name="Marques L.E."/>
            <person name="Juliana M.A."/>
            <person name="Lourenco M.C.S."/>
            <person name="Digiampietri L.A."/>
            <person name="Suffys P.N."/>
            <person name="Viana-Niero C."/>
        </authorList>
    </citation>
    <scope>NUCLEOTIDE SEQUENCE [LARGE SCALE GENOMIC DNA]</scope>
    <source>
        <strain evidence="1 2">MYC340</strain>
    </source>
</reference>
<dbReference type="EMBL" id="JAYJJU010000031">
    <property type="protein sequence ID" value="MEB3034401.1"/>
    <property type="molecule type" value="Genomic_DNA"/>
</dbReference>
<evidence type="ECO:0000313" key="1">
    <source>
        <dbReference type="EMBL" id="MEB3034401.1"/>
    </source>
</evidence>
<dbReference type="Proteomes" id="UP001298593">
    <property type="component" value="Unassembled WGS sequence"/>
</dbReference>
<evidence type="ECO:0000313" key="2">
    <source>
        <dbReference type="Proteomes" id="UP001298593"/>
    </source>
</evidence>